<organism evidence="1 2">
    <name type="scientific">Chitinophaga filiformis</name>
    <name type="common">Myxococcus filiformis</name>
    <name type="synonym">Flexibacter filiformis</name>
    <dbReference type="NCBI Taxonomy" id="104663"/>
    <lineage>
        <taxon>Bacteria</taxon>
        <taxon>Pseudomonadati</taxon>
        <taxon>Bacteroidota</taxon>
        <taxon>Chitinophagia</taxon>
        <taxon>Chitinophagales</taxon>
        <taxon>Chitinophagaceae</taxon>
        <taxon>Chitinophaga</taxon>
    </lineage>
</organism>
<reference evidence="1 2" key="1">
    <citation type="submission" date="2016-10" db="EMBL/GenBank/DDBJ databases">
        <authorList>
            <person name="de Groot N.N."/>
        </authorList>
    </citation>
    <scope>NUCLEOTIDE SEQUENCE [LARGE SCALE GENOMIC DNA]</scope>
    <source>
        <strain evidence="1 2">DSM 527</strain>
    </source>
</reference>
<gene>
    <name evidence="1" type="ORF">SAMN04488121_1011312</name>
</gene>
<protein>
    <submittedName>
        <fullName evidence="1">Uncharacterized protein</fullName>
    </submittedName>
</protein>
<name>A0A1G7JNQ6_CHIFI</name>
<dbReference type="Proteomes" id="UP000199045">
    <property type="component" value="Unassembled WGS sequence"/>
</dbReference>
<dbReference type="EMBL" id="FNBN01000001">
    <property type="protein sequence ID" value="SDF26521.1"/>
    <property type="molecule type" value="Genomic_DNA"/>
</dbReference>
<dbReference type="AlphaFoldDB" id="A0A1G7JNQ6"/>
<evidence type="ECO:0000313" key="1">
    <source>
        <dbReference type="EMBL" id="SDF26521.1"/>
    </source>
</evidence>
<evidence type="ECO:0000313" key="2">
    <source>
        <dbReference type="Proteomes" id="UP000199045"/>
    </source>
</evidence>
<proteinExistence type="predicted"/>
<sequence>MGYIWLKDSLYVNNGTERSLLRTVFHPGQIE</sequence>
<accession>A0A1G7JNQ6</accession>